<evidence type="ECO:0000256" key="1">
    <source>
        <dbReference type="ARBA" id="ARBA00004613"/>
    </source>
</evidence>
<comment type="caution">
    <text evidence="7">Lacks conserved residue(s) required for the propagation of feature annotation.</text>
</comment>
<dbReference type="GO" id="GO:0031638">
    <property type="term" value="P:zymogen activation"/>
    <property type="evidence" value="ECO:0007669"/>
    <property type="project" value="TreeGrafter"/>
</dbReference>
<dbReference type="InterPro" id="IPR001190">
    <property type="entry name" value="SRCR"/>
</dbReference>
<evidence type="ECO:0000259" key="10">
    <source>
        <dbReference type="PROSITE" id="PS50287"/>
    </source>
</evidence>
<dbReference type="SMART" id="SM00202">
    <property type="entry name" value="SR"/>
    <property type="match status" value="2"/>
</dbReference>
<dbReference type="RefSeq" id="XP_017276528.3">
    <property type="nucleotide sequence ID" value="XM_017421039.3"/>
</dbReference>
<keyword evidence="2" id="KW-0964">Secreted</keyword>
<evidence type="ECO:0000256" key="4">
    <source>
        <dbReference type="ARBA" id="ARBA00022737"/>
    </source>
</evidence>
<keyword evidence="5 7" id="KW-1015">Disulfide bond</keyword>
<dbReference type="OMA" id="SEQICQD"/>
<feature type="chain" id="PRO_5018647029" evidence="9">
    <location>
        <begin position="21"/>
        <end position="617"/>
    </location>
</feature>
<dbReference type="Pfam" id="PF00530">
    <property type="entry name" value="SRCR"/>
    <property type="match status" value="2"/>
</dbReference>
<organism evidence="11 12">
    <name type="scientific">Kryptolebias marmoratus</name>
    <name type="common">Mangrove killifish</name>
    <name type="synonym">Rivulus marmoratus</name>
    <dbReference type="NCBI Taxonomy" id="37003"/>
    <lineage>
        <taxon>Eukaryota</taxon>
        <taxon>Metazoa</taxon>
        <taxon>Chordata</taxon>
        <taxon>Craniata</taxon>
        <taxon>Vertebrata</taxon>
        <taxon>Euteleostomi</taxon>
        <taxon>Actinopterygii</taxon>
        <taxon>Neopterygii</taxon>
        <taxon>Teleostei</taxon>
        <taxon>Neoteleostei</taxon>
        <taxon>Acanthomorphata</taxon>
        <taxon>Ovalentaria</taxon>
        <taxon>Atherinomorphae</taxon>
        <taxon>Cyprinodontiformes</taxon>
        <taxon>Rivulidae</taxon>
        <taxon>Kryptolebias</taxon>
    </lineage>
</organism>
<dbReference type="GO" id="GO:0004252">
    <property type="term" value="F:serine-type endopeptidase activity"/>
    <property type="evidence" value="ECO:0007669"/>
    <property type="project" value="TreeGrafter"/>
</dbReference>
<evidence type="ECO:0000313" key="11">
    <source>
        <dbReference type="Ensembl" id="ENSKMAP00000002832.1"/>
    </source>
</evidence>
<dbReference type="GO" id="GO:0005886">
    <property type="term" value="C:plasma membrane"/>
    <property type="evidence" value="ECO:0007669"/>
    <property type="project" value="TreeGrafter"/>
</dbReference>
<evidence type="ECO:0000256" key="7">
    <source>
        <dbReference type="PROSITE-ProRule" id="PRU00196"/>
    </source>
</evidence>
<dbReference type="GeneID" id="108238751"/>
<accession>A0A3Q3ELX3</accession>
<keyword evidence="12" id="KW-1185">Reference proteome</keyword>
<protein>
    <submittedName>
        <fullName evidence="11">T-cell differentiation antigen CD6-like</fullName>
    </submittedName>
</protein>
<evidence type="ECO:0000256" key="2">
    <source>
        <dbReference type="ARBA" id="ARBA00022525"/>
    </source>
</evidence>
<keyword evidence="6" id="KW-0325">Glycoprotein</keyword>
<dbReference type="PRINTS" id="PR00258">
    <property type="entry name" value="SPERACTRCPTR"/>
</dbReference>
<evidence type="ECO:0000256" key="6">
    <source>
        <dbReference type="ARBA" id="ARBA00023180"/>
    </source>
</evidence>
<feature type="disulfide bond" evidence="7">
    <location>
        <begin position="210"/>
        <end position="220"/>
    </location>
</feature>
<evidence type="ECO:0000256" key="5">
    <source>
        <dbReference type="ARBA" id="ARBA00023157"/>
    </source>
</evidence>
<keyword evidence="8" id="KW-1133">Transmembrane helix</keyword>
<evidence type="ECO:0000256" key="3">
    <source>
        <dbReference type="ARBA" id="ARBA00022729"/>
    </source>
</evidence>
<feature type="transmembrane region" description="Helical" evidence="8">
    <location>
        <begin position="387"/>
        <end position="411"/>
    </location>
</feature>
<dbReference type="FunFam" id="3.10.250.10:FF:000002">
    <property type="entry name" value="Scavenger receptor cysteine-rich type 1 protein M130"/>
    <property type="match status" value="1"/>
</dbReference>
<keyword evidence="3 9" id="KW-0732">Signal</keyword>
<dbReference type="PROSITE" id="PS00420">
    <property type="entry name" value="SRCR_1"/>
    <property type="match status" value="1"/>
</dbReference>
<feature type="signal peptide" evidence="9">
    <location>
        <begin position="1"/>
        <end position="20"/>
    </location>
</feature>
<comment type="subcellular location">
    <subcellularLocation>
        <location evidence="1">Secreted</location>
    </subcellularLocation>
</comment>
<dbReference type="KEGG" id="kmr:108238751"/>
<evidence type="ECO:0000256" key="9">
    <source>
        <dbReference type="SAM" id="SignalP"/>
    </source>
</evidence>
<keyword evidence="8" id="KW-0472">Membrane</keyword>
<dbReference type="PANTHER" id="PTHR48071:SF15">
    <property type="entry name" value="SRCR DOMAIN-CONTAINING PROTEIN"/>
    <property type="match status" value="1"/>
</dbReference>
<keyword evidence="4" id="KW-0677">Repeat</keyword>
<reference evidence="11" key="1">
    <citation type="submission" date="2025-08" db="UniProtKB">
        <authorList>
            <consortium name="Ensembl"/>
        </authorList>
    </citation>
    <scope>IDENTIFICATION</scope>
</reference>
<feature type="disulfide bond" evidence="7">
    <location>
        <begin position="165"/>
        <end position="229"/>
    </location>
</feature>
<dbReference type="PANTHER" id="PTHR48071">
    <property type="entry name" value="SRCR DOMAIN-CONTAINING PROTEIN"/>
    <property type="match status" value="1"/>
</dbReference>
<dbReference type="InterPro" id="IPR036772">
    <property type="entry name" value="SRCR-like_dom_sf"/>
</dbReference>
<keyword evidence="8" id="KW-0812">Transmembrane</keyword>
<feature type="disulfide bond" evidence="7">
    <location>
        <begin position="178"/>
        <end position="239"/>
    </location>
</feature>
<reference evidence="11" key="2">
    <citation type="submission" date="2025-09" db="UniProtKB">
        <authorList>
            <consortium name="Ensembl"/>
        </authorList>
    </citation>
    <scope>IDENTIFICATION</scope>
</reference>
<evidence type="ECO:0000313" key="12">
    <source>
        <dbReference type="Proteomes" id="UP000264800"/>
    </source>
</evidence>
<name>A0A3Q3ELX3_KRYMA</name>
<dbReference type="Proteomes" id="UP000264800">
    <property type="component" value="Unplaced"/>
</dbReference>
<dbReference type="GO" id="GO:0005615">
    <property type="term" value="C:extracellular space"/>
    <property type="evidence" value="ECO:0007669"/>
    <property type="project" value="TreeGrafter"/>
</dbReference>
<dbReference type="PROSITE" id="PS50287">
    <property type="entry name" value="SRCR_2"/>
    <property type="match status" value="2"/>
</dbReference>
<dbReference type="AlphaFoldDB" id="A0A3Q3ELX3"/>
<dbReference type="SUPFAM" id="SSF56487">
    <property type="entry name" value="SRCR-like"/>
    <property type="match status" value="2"/>
</dbReference>
<feature type="domain" description="SRCR" evidence="10">
    <location>
        <begin position="140"/>
        <end position="240"/>
    </location>
</feature>
<sequence length="617" mass="67410">MQLLGSVLIIHLCCFYPAFQTDEVTVTTGGNQTDAQESSSDPYVQNLVRKCSWTLRMPGNRSREPVPLLPDSVDLLAEEVCRDLSCGGVYQVNRSSSPSSSSSSCLQDCSLQDLRLQNCSRSARRNCSVIHQVDCEHEPVRLAGGSDRCNGRVEVWRDGEWGTVCDDQWDLKDADVVCAQLGCGFALNATGQGGPFPRGRGPVLLDELNCTGKEDNLWACPSEQDRSDCGHKEDAGVVCSEMRAVRLTGGLDRCSGKVEIHRNGSWGMMCDNCWSKDKARMVCSMLQCGPEPLNYSAFNPPFTQSKDTASYFYSCRKKSFQSLWQCIEYINSEFCLGSNPSGVICNGSLGLLRPTTESRTEVSKQTTAAMTSAAAAVKDSPSPSPELLSTIALALVLLVFLIINTVLCCLYRRRHAFLLQQTRSNQRRQAENPPNNDSVNLVKVTANPQQTDIASNSRFLWTQLSSADSTSVDTDCEPYEPGNDLSVGLSTFHNSLRYRTDINPLMRPSALHSLCEEGLEVPNEAAAGLLNANGGATDPKYARISKISEDSFDSSSTSSGECYENINPVCDPGCDPEPEPARPAVFNPPLYSNALLFQADSKQQSSDDEDYCPVSPD</sequence>
<dbReference type="GeneTree" id="ENSGT00940000161029"/>
<dbReference type="OrthoDB" id="536948at2759"/>
<dbReference type="STRING" id="37003.ENSKMAP00000002832"/>
<feature type="domain" description="SRCR" evidence="10">
    <location>
        <begin position="245"/>
        <end position="346"/>
    </location>
</feature>
<dbReference type="Ensembl" id="ENSKMAT00000002888.1">
    <property type="protein sequence ID" value="ENSKMAP00000002832.1"/>
    <property type="gene ID" value="ENSKMAG00000002180.1"/>
</dbReference>
<proteinExistence type="predicted"/>
<evidence type="ECO:0000256" key="8">
    <source>
        <dbReference type="SAM" id="Phobius"/>
    </source>
</evidence>
<dbReference type="Gene3D" id="3.10.250.10">
    <property type="entry name" value="SRCR-like domain"/>
    <property type="match status" value="2"/>
</dbReference>